<dbReference type="OrthoDB" id="9805563at2"/>
<feature type="transmembrane region" description="Helical" evidence="8">
    <location>
        <begin position="107"/>
        <end position="130"/>
    </location>
</feature>
<dbReference type="GeneID" id="11636720"/>
<keyword evidence="4" id="KW-1003">Cell membrane</keyword>
<organism evidence="9 10">
    <name type="scientific">Acinetobacter pittii (strain PHEA-2)</name>
    <dbReference type="NCBI Taxonomy" id="871585"/>
    <lineage>
        <taxon>Bacteria</taxon>
        <taxon>Pseudomonadati</taxon>
        <taxon>Pseudomonadota</taxon>
        <taxon>Gammaproteobacteria</taxon>
        <taxon>Moraxellales</taxon>
        <taxon>Moraxellaceae</taxon>
        <taxon>Acinetobacter</taxon>
        <taxon>Acinetobacter calcoaceticus/baumannii complex</taxon>
    </lineage>
</organism>
<comment type="similarity">
    <text evidence="2">Belongs to the auxin efflux carrier (TC 2.A.69) family.</text>
</comment>
<feature type="transmembrane region" description="Helical" evidence="8">
    <location>
        <begin position="263"/>
        <end position="280"/>
    </location>
</feature>
<keyword evidence="3" id="KW-0813">Transport</keyword>
<evidence type="ECO:0000313" key="9">
    <source>
        <dbReference type="EMBL" id="ADY82783.1"/>
    </source>
</evidence>
<protein>
    <recommendedName>
        <fullName evidence="11">Transporter</fullName>
    </recommendedName>
</protein>
<dbReference type="KEGG" id="acc:BDGL_002197"/>
<dbReference type="RefSeq" id="WP_014207504.1">
    <property type="nucleotide sequence ID" value="NC_016603.1"/>
</dbReference>
<dbReference type="Gene3D" id="1.20.1530.20">
    <property type="match status" value="1"/>
</dbReference>
<feature type="transmembrane region" description="Helical" evidence="8">
    <location>
        <begin position="76"/>
        <end position="95"/>
    </location>
</feature>
<evidence type="ECO:0000256" key="6">
    <source>
        <dbReference type="ARBA" id="ARBA00022989"/>
    </source>
</evidence>
<keyword evidence="5 8" id="KW-0812">Transmembrane</keyword>
<proteinExistence type="inferred from homology"/>
<feature type="transmembrane region" description="Helical" evidence="8">
    <location>
        <begin position="292"/>
        <end position="313"/>
    </location>
</feature>
<dbReference type="STRING" id="871585.BDGL_002197"/>
<dbReference type="Pfam" id="PF03547">
    <property type="entry name" value="Mem_trans"/>
    <property type="match status" value="1"/>
</dbReference>
<keyword evidence="6 8" id="KW-1133">Transmembrane helix</keyword>
<evidence type="ECO:0000313" key="10">
    <source>
        <dbReference type="Proteomes" id="UP000007477"/>
    </source>
</evidence>
<dbReference type="Proteomes" id="UP000007477">
    <property type="component" value="Chromosome"/>
</dbReference>
<reference evidence="9 10" key="2">
    <citation type="journal article" date="2011" name="J. Bacteriol.">
        <title>Genome sequence of Acinetobacter calcoaceticus PHEA-2, isolated from industry wastewater.</title>
        <authorList>
            <person name="Zhan Y."/>
            <person name="Yan Y."/>
            <person name="Zhang W."/>
            <person name="Yu H."/>
            <person name="Chen M."/>
            <person name="Lu W."/>
            <person name="Ping S."/>
            <person name="Peng Z."/>
            <person name="Yuan M."/>
            <person name="Zhou Z."/>
            <person name="Elmerich C."/>
            <person name="Lin M."/>
        </authorList>
    </citation>
    <scope>NUCLEOTIDE SEQUENCE [LARGE SCALE GENOMIC DNA]</scope>
    <source>
        <strain evidence="9 10">PHEA-2</strain>
    </source>
</reference>
<dbReference type="GO" id="GO:0005886">
    <property type="term" value="C:plasma membrane"/>
    <property type="evidence" value="ECO:0007669"/>
    <property type="project" value="UniProtKB-SubCell"/>
</dbReference>
<evidence type="ECO:0000256" key="4">
    <source>
        <dbReference type="ARBA" id="ARBA00022475"/>
    </source>
</evidence>
<sequence>MPNSKPQQHSSKEMNSIVLSLFPLVALIASGYLFKKYRFFSDEFWAGAEKLNYYILFPALLFSTLSTAKIDLQSLSTAIIAMLIVVLAVTAFLYILRMFWHIPPARFGVHVQSMVRFNTYIGLALVTSLFKSEGMAILAILLALCIPLVNVISVLALTSKEHMAIKPILIALLKNPLIVSCAVGAAVNALQIPIWEGFTQFIKLFSVSSLPLGLLCVGAALQFMQIKKDIVVLAADTFARLLAVPALAYAVCTWFGLPSLQTQILVIFFALPTASASYILTKVLGGDSQLMAAVISFQTLCAAVTLPLVIWWIS</sequence>
<dbReference type="PANTHER" id="PTHR36838:SF4">
    <property type="entry name" value="AUXIN EFFLUX CARRIER FAMILY PROTEIN"/>
    <property type="match status" value="1"/>
</dbReference>
<feature type="transmembrane region" description="Helical" evidence="8">
    <location>
        <begin position="136"/>
        <end position="157"/>
    </location>
</feature>
<evidence type="ECO:0000256" key="2">
    <source>
        <dbReference type="ARBA" id="ARBA00010145"/>
    </source>
</evidence>
<dbReference type="eggNOG" id="COG0679">
    <property type="taxonomic scope" value="Bacteria"/>
</dbReference>
<comment type="subcellular location">
    <subcellularLocation>
        <location evidence="1">Cell membrane</location>
        <topology evidence="1">Multi-pass membrane protein</topology>
    </subcellularLocation>
</comment>
<keyword evidence="10" id="KW-1185">Reference proteome</keyword>
<name>F0KMI8_ACIP2</name>
<dbReference type="RefSeq" id="YP_004996465.1">
    <property type="nucleotide sequence ID" value="NC_016603.1"/>
</dbReference>
<feature type="transmembrane region" description="Helical" evidence="8">
    <location>
        <begin position="53"/>
        <end position="70"/>
    </location>
</feature>
<feature type="transmembrane region" description="Helical" evidence="8">
    <location>
        <begin position="14"/>
        <end position="33"/>
    </location>
</feature>
<evidence type="ECO:0008006" key="11">
    <source>
        <dbReference type="Google" id="ProtNLM"/>
    </source>
</evidence>
<evidence type="ECO:0000256" key="5">
    <source>
        <dbReference type="ARBA" id="ARBA00022692"/>
    </source>
</evidence>
<evidence type="ECO:0000256" key="3">
    <source>
        <dbReference type="ARBA" id="ARBA00022448"/>
    </source>
</evidence>
<evidence type="ECO:0000256" key="8">
    <source>
        <dbReference type="SAM" id="Phobius"/>
    </source>
</evidence>
<feature type="transmembrane region" description="Helical" evidence="8">
    <location>
        <begin position="201"/>
        <end position="223"/>
    </location>
</feature>
<gene>
    <name evidence="9" type="ordered locus">BDGL_002197</name>
</gene>
<dbReference type="HOGENOM" id="CLU_056175_3_1_6"/>
<dbReference type="GO" id="GO:0055085">
    <property type="term" value="P:transmembrane transport"/>
    <property type="evidence" value="ECO:0007669"/>
    <property type="project" value="InterPro"/>
</dbReference>
<dbReference type="PATRIC" id="fig|871585.3.peg.2199"/>
<reference key="1">
    <citation type="submission" date="2010-08" db="EMBL/GenBank/DDBJ databases">
        <title>The genome sequence of a nonpathogenic wastewater-adapted bacterium Acinetobacter calcoaceticus PHEA-2 and comparative genomics insights into environmental adaptation.</title>
        <authorList>
            <person name="Zhan Y."/>
            <person name="Yan Y."/>
            <person name="Zhang W."/>
            <person name="Chen M."/>
            <person name="Ping S."/>
            <person name="Lu W."/>
            <person name="Lin M."/>
        </authorList>
    </citation>
    <scope>NUCLEOTIDE SEQUENCE</scope>
    <source>
        <strain>PHEA-2</strain>
    </source>
</reference>
<evidence type="ECO:0000256" key="1">
    <source>
        <dbReference type="ARBA" id="ARBA00004651"/>
    </source>
</evidence>
<dbReference type="InterPro" id="IPR038770">
    <property type="entry name" value="Na+/solute_symporter_sf"/>
</dbReference>
<keyword evidence="7 8" id="KW-0472">Membrane</keyword>
<feature type="transmembrane region" description="Helical" evidence="8">
    <location>
        <begin position="230"/>
        <end position="257"/>
    </location>
</feature>
<dbReference type="PANTHER" id="PTHR36838">
    <property type="entry name" value="AUXIN EFFLUX CARRIER FAMILY PROTEIN"/>
    <property type="match status" value="1"/>
</dbReference>
<accession>F0KMI8</accession>
<evidence type="ECO:0000256" key="7">
    <source>
        <dbReference type="ARBA" id="ARBA00023136"/>
    </source>
</evidence>
<dbReference type="AlphaFoldDB" id="F0KMI8"/>
<dbReference type="InterPro" id="IPR004776">
    <property type="entry name" value="Mem_transp_PIN-like"/>
</dbReference>
<dbReference type="EMBL" id="CP002177">
    <property type="protein sequence ID" value="ADY82783.1"/>
    <property type="molecule type" value="Genomic_DNA"/>
</dbReference>